<gene>
    <name evidence="2" type="ORF">H9962_00670</name>
</gene>
<dbReference type="SUPFAM" id="SSF109604">
    <property type="entry name" value="HD-domain/PDEase-like"/>
    <property type="match status" value="1"/>
</dbReference>
<dbReference type="PANTHER" id="PTHR43155">
    <property type="entry name" value="CYCLIC DI-GMP PHOSPHODIESTERASE PA4108-RELATED"/>
    <property type="match status" value="1"/>
</dbReference>
<organism evidence="2 3">
    <name type="scientific">Candidatus Mailhella merdigallinarum</name>
    <dbReference type="NCBI Taxonomy" id="2838658"/>
    <lineage>
        <taxon>Bacteria</taxon>
        <taxon>Pseudomonadati</taxon>
        <taxon>Thermodesulfobacteriota</taxon>
        <taxon>Desulfovibrionia</taxon>
        <taxon>Desulfovibrionales</taxon>
        <taxon>Desulfovibrionaceae</taxon>
        <taxon>Mailhella</taxon>
    </lineage>
</organism>
<dbReference type="PROSITE" id="PS51832">
    <property type="entry name" value="HD_GYP"/>
    <property type="match status" value="1"/>
</dbReference>
<proteinExistence type="predicted"/>
<dbReference type="CDD" id="cd00077">
    <property type="entry name" value="HDc"/>
    <property type="match status" value="1"/>
</dbReference>
<comment type="caution">
    <text evidence="2">The sequence shown here is derived from an EMBL/GenBank/DDBJ whole genome shotgun (WGS) entry which is preliminary data.</text>
</comment>
<name>A0A9D2KK32_9BACT</name>
<dbReference type="InterPro" id="IPR037522">
    <property type="entry name" value="HD_GYP_dom"/>
</dbReference>
<sequence>MAKIKKAAVPDNISEEYYQISEEILSSFSKYRPPVDLFRFREDITQLYPLYRKGQRLTNEQVEEVQALCREGSLFVSRSDHPIYVEHIAKQADLVLVDANLKESEAADILLRALGMRLTAFYEQPVLACFEPLYKDVMVLTEYLAQDRFRARLFMRRLFTEDAALVPHSLNVLAVGLWLCLENQEGELKRRFLDRLALGLLLHDAGITKLPGYVLNKSTPLKQDEWEKITAHPLAGIKMMLKVNLSFDELNLAILQHHERLDGSGYPQKLRGDAISQVGRLTAVADSFAAMITRRPYAPAKKPLDAARELAEEKTKYDARYTVPLHNAYLTGLFALPGGPAAGRGGAGGAAPEKNGA</sequence>
<dbReference type="Gene3D" id="1.10.3210.10">
    <property type="entry name" value="Hypothetical protein af1432"/>
    <property type="match status" value="1"/>
</dbReference>
<evidence type="ECO:0000259" key="1">
    <source>
        <dbReference type="PROSITE" id="PS51832"/>
    </source>
</evidence>
<evidence type="ECO:0000313" key="3">
    <source>
        <dbReference type="Proteomes" id="UP000824225"/>
    </source>
</evidence>
<feature type="domain" description="HD-GYP" evidence="1">
    <location>
        <begin position="146"/>
        <end position="342"/>
    </location>
</feature>
<reference evidence="2" key="1">
    <citation type="journal article" date="2021" name="PeerJ">
        <title>Extensive microbial diversity within the chicken gut microbiome revealed by metagenomics and culture.</title>
        <authorList>
            <person name="Gilroy R."/>
            <person name="Ravi A."/>
            <person name="Getino M."/>
            <person name="Pursley I."/>
            <person name="Horton D.L."/>
            <person name="Alikhan N.F."/>
            <person name="Baker D."/>
            <person name="Gharbi K."/>
            <person name="Hall N."/>
            <person name="Watson M."/>
            <person name="Adriaenssens E.M."/>
            <person name="Foster-Nyarko E."/>
            <person name="Jarju S."/>
            <person name="Secka A."/>
            <person name="Antonio M."/>
            <person name="Oren A."/>
            <person name="Chaudhuri R.R."/>
            <person name="La Ragione R."/>
            <person name="Hildebrand F."/>
            <person name="Pallen M.J."/>
        </authorList>
    </citation>
    <scope>NUCLEOTIDE SEQUENCE</scope>
    <source>
        <strain evidence="2">CHK186-16707</strain>
    </source>
</reference>
<accession>A0A9D2KK32</accession>
<dbReference type="InterPro" id="IPR003607">
    <property type="entry name" value="HD/PDEase_dom"/>
</dbReference>
<dbReference type="Pfam" id="PF13487">
    <property type="entry name" value="HD_5"/>
    <property type="match status" value="1"/>
</dbReference>
<reference evidence="2" key="2">
    <citation type="submission" date="2021-04" db="EMBL/GenBank/DDBJ databases">
        <authorList>
            <person name="Gilroy R."/>
        </authorList>
    </citation>
    <scope>NUCLEOTIDE SEQUENCE</scope>
    <source>
        <strain evidence="2">CHK186-16707</strain>
    </source>
</reference>
<protein>
    <submittedName>
        <fullName evidence="2">HD domain-containing protein</fullName>
    </submittedName>
</protein>
<dbReference type="EMBL" id="DXAN01000002">
    <property type="protein sequence ID" value="HJA07695.1"/>
    <property type="molecule type" value="Genomic_DNA"/>
</dbReference>
<dbReference type="Proteomes" id="UP000824225">
    <property type="component" value="Unassembled WGS sequence"/>
</dbReference>
<evidence type="ECO:0000313" key="2">
    <source>
        <dbReference type="EMBL" id="HJA07695.1"/>
    </source>
</evidence>
<dbReference type="SMART" id="SM00471">
    <property type="entry name" value="HDc"/>
    <property type="match status" value="1"/>
</dbReference>
<dbReference type="PANTHER" id="PTHR43155:SF2">
    <property type="entry name" value="CYCLIC DI-GMP PHOSPHODIESTERASE PA4108"/>
    <property type="match status" value="1"/>
</dbReference>
<dbReference type="AlphaFoldDB" id="A0A9D2KK32"/>